<dbReference type="Pfam" id="PF01509">
    <property type="entry name" value="TruB_N"/>
    <property type="match status" value="1"/>
</dbReference>
<keyword evidence="3 5" id="KW-0819">tRNA processing</keyword>
<evidence type="ECO:0000259" key="7">
    <source>
        <dbReference type="Pfam" id="PF01509"/>
    </source>
</evidence>
<dbReference type="InterPro" id="IPR002501">
    <property type="entry name" value="PsdUridine_synth_N"/>
</dbReference>
<keyword evidence="4 5" id="KW-0413">Isomerase</keyword>
<evidence type="ECO:0000259" key="9">
    <source>
        <dbReference type="Pfam" id="PF16198"/>
    </source>
</evidence>
<dbReference type="EMBL" id="CADCWF010000036">
    <property type="protein sequence ID" value="CAA9539835.1"/>
    <property type="molecule type" value="Genomic_DNA"/>
</dbReference>
<dbReference type="EC" id="5.4.99.25" evidence="5"/>
<dbReference type="PANTHER" id="PTHR13767">
    <property type="entry name" value="TRNA-PSEUDOURIDINE SYNTHASE"/>
    <property type="match status" value="1"/>
</dbReference>
<evidence type="ECO:0000256" key="4">
    <source>
        <dbReference type="ARBA" id="ARBA00023235"/>
    </source>
</evidence>
<dbReference type="InterPro" id="IPR015240">
    <property type="entry name" value="tRNA_sdUridine_synth_fam1_C"/>
</dbReference>
<dbReference type="AlphaFoldDB" id="A0A6J4U4P5"/>
<dbReference type="Pfam" id="PF16198">
    <property type="entry name" value="TruB_C_2"/>
    <property type="match status" value="1"/>
</dbReference>
<dbReference type="InterPro" id="IPR032819">
    <property type="entry name" value="TruB_C"/>
</dbReference>
<evidence type="ECO:0000256" key="6">
    <source>
        <dbReference type="SAM" id="MobiDB-lite"/>
    </source>
</evidence>
<accession>A0A6J4U4P5</accession>
<evidence type="ECO:0000256" key="3">
    <source>
        <dbReference type="ARBA" id="ARBA00022694"/>
    </source>
</evidence>
<dbReference type="NCBIfam" id="TIGR00431">
    <property type="entry name" value="TruB"/>
    <property type="match status" value="1"/>
</dbReference>
<evidence type="ECO:0000313" key="10">
    <source>
        <dbReference type="EMBL" id="CAA9539835.1"/>
    </source>
</evidence>
<dbReference type="CDD" id="cd02573">
    <property type="entry name" value="PseudoU_synth_EcTruB"/>
    <property type="match status" value="1"/>
</dbReference>
<dbReference type="GO" id="GO:0160148">
    <property type="term" value="F:tRNA pseudouridine(55) synthase activity"/>
    <property type="evidence" value="ECO:0007669"/>
    <property type="project" value="UniProtKB-EC"/>
</dbReference>
<dbReference type="InterPro" id="IPR020103">
    <property type="entry name" value="PsdUridine_synth_cat_dom_sf"/>
</dbReference>
<dbReference type="HAMAP" id="MF_01080">
    <property type="entry name" value="TruB_bact"/>
    <property type="match status" value="1"/>
</dbReference>
<feature type="domain" description="Pseudouridine synthase II N-terminal" evidence="7">
    <location>
        <begin position="57"/>
        <end position="205"/>
    </location>
</feature>
<feature type="active site" description="Nucleophile" evidence="5">
    <location>
        <position position="72"/>
    </location>
</feature>
<evidence type="ECO:0000256" key="2">
    <source>
        <dbReference type="ARBA" id="ARBA00005642"/>
    </source>
</evidence>
<gene>
    <name evidence="5" type="primary">truB</name>
    <name evidence="10" type="ORF">AVDCRST_MAG59-738</name>
</gene>
<evidence type="ECO:0000256" key="1">
    <source>
        <dbReference type="ARBA" id="ARBA00000385"/>
    </source>
</evidence>
<dbReference type="InterPro" id="IPR014780">
    <property type="entry name" value="tRNA_psdUridine_synth_TruB"/>
</dbReference>
<protein>
    <recommendedName>
        <fullName evidence="5">tRNA pseudouridine synthase B</fullName>
        <ecNumber evidence="5">5.4.99.25</ecNumber>
    </recommendedName>
    <alternativeName>
        <fullName evidence="5">tRNA pseudouridine(55) synthase</fullName>
        <shortName evidence="5">Psi55 synthase</shortName>
    </alternativeName>
    <alternativeName>
        <fullName evidence="5">tRNA pseudouridylate synthase</fullName>
    </alternativeName>
    <alternativeName>
        <fullName evidence="5">tRNA-uridine isomerase</fullName>
    </alternativeName>
</protein>
<comment type="catalytic activity">
    <reaction evidence="1 5">
        <text>uridine(55) in tRNA = pseudouridine(55) in tRNA</text>
        <dbReference type="Rhea" id="RHEA:42532"/>
        <dbReference type="Rhea" id="RHEA-COMP:10101"/>
        <dbReference type="Rhea" id="RHEA-COMP:10102"/>
        <dbReference type="ChEBI" id="CHEBI:65314"/>
        <dbReference type="ChEBI" id="CHEBI:65315"/>
        <dbReference type="EC" id="5.4.99.25"/>
    </reaction>
</comment>
<dbReference type="Gene3D" id="3.30.2350.10">
    <property type="entry name" value="Pseudouridine synthase"/>
    <property type="match status" value="1"/>
</dbReference>
<reference evidence="10" key="1">
    <citation type="submission" date="2020-02" db="EMBL/GenBank/DDBJ databases">
        <authorList>
            <person name="Meier V. D."/>
        </authorList>
    </citation>
    <scope>NUCLEOTIDE SEQUENCE</scope>
    <source>
        <strain evidence="10">AVDCRST_MAG59</strain>
    </source>
</reference>
<evidence type="ECO:0000259" key="8">
    <source>
        <dbReference type="Pfam" id="PF09157"/>
    </source>
</evidence>
<dbReference type="GO" id="GO:0031119">
    <property type="term" value="P:tRNA pseudouridine synthesis"/>
    <property type="evidence" value="ECO:0007669"/>
    <property type="project" value="UniProtKB-UniRule"/>
</dbReference>
<dbReference type="PANTHER" id="PTHR13767:SF2">
    <property type="entry name" value="PSEUDOURIDYLATE SYNTHASE TRUB1"/>
    <property type="match status" value="1"/>
</dbReference>
<dbReference type="SUPFAM" id="SSF55120">
    <property type="entry name" value="Pseudouridine synthase"/>
    <property type="match status" value="1"/>
</dbReference>
<comment type="similarity">
    <text evidence="2 5">Belongs to the pseudouridine synthase TruB family. Type 1 subfamily.</text>
</comment>
<feature type="region of interest" description="Disordered" evidence="6">
    <location>
        <begin position="1"/>
        <end position="28"/>
    </location>
</feature>
<comment type="function">
    <text evidence="5">Responsible for synthesis of pseudouridine from uracil-55 in the psi GC loop of transfer RNAs.</text>
</comment>
<sequence>MRAGAPAAGEPATAGPIRPGLDGEPATVGAARPRLDGYLVLDKPAGWTSFDVVARVRRLLGERKIGHAGTLDPAATGVLPIAVGSARKTLEYLAGAAKTYVARVTFGVETETEDAEGKVTAVRDAAALDATAVEAALVGFLGPQAQIPPMYAAVKVGGQRLYEIARRGETIERAPRPVVFHRLELLAWESPTATLLVDCSKGTYVRALARDLGAALGPGAHLSGLIRTRTGPFRIEDAIALEALAELPLSEAWLEIAVPSDAPILDLPALHLDPDWTRRWLQGSPIPAAGVTGECRAYGVDGEWLGIGRAAEDGTSWRPAKVVAAAVAWGSAT</sequence>
<feature type="domain" description="tRNA pseudouridine synthase II TruB subfamily 1 C-terminal" evidence="8">
    <location>
        <begin position="268"/>
        <end position="315"/>
    </location>
</feature>
<organism evidence="10">
    <name type="scientific">uncultured Thermomicrobiales bacterium</name>
    <dbReference type="NCBI Taxonomy" id="1645740"/>
    <lineage>
        <taxon>Bacteria</taxon>
        <taxon>Pseudomonadati</taxon>
        <taxon>Thermomicrobiota</taxon>
        <taxon>Thermomicrobia</taxon>
        <taxon>Thermomicrobiales</taxon>
        <taxon>environmental samples</taxon>
    </lineage>
</organism>
<feature type="domain" description="tRNA pseudouridylate synthase B C-terminal" evidence="9">
    <location>
        <begin position="206"/>
        <end position="246"/>
    </location>
</feature>
<dbReference type="Pfam" id="PF09157">
    <property type="entry name" value="TruB-C_2"/>
    <property type="match status" value="1"/>
</dbReference>
<feature type="compositionally biased region" description="Low complexity" evidence="6">
    <location>
        <begin position="1"/>
        <end position="16"/>
    </location>
</feature>
<dbReference type="GO" id="GO:0003723">
    <property type="term" value="F:RNA binding"/>
    <property type="evidence" value="ECO:0007669"/>
    <property type="project" value="InterPro"/>
</dbReference>
<dbReference type="GO" id="GO:1990481">
    <property type="term" value="P:mRNA pseudouridine synthesis"/>
    <property type="evidence" value="ECO:0007669"/>
    <property type="project" value="TreeGrafter"/>
</dbReference>
<evidence type="ECO:0000256" key="5">
    <source>
        <dbReference type="HAMAP-Rule" id="MF_01080"/>
    </source>
</evidence>
<proteinExistence type="inferred from homology"/>
<name>A0A6J4U4P5_9BACT</name>